<organism evidence="2 3">
    <name type="scientific">Sphingomonas aurantiaca</name>
    <dbReference type="NCBI Taxonomy" id="185949"/>
    <lineage>
        <taxon>Bacteria</taxon>
        <taxon>Pseudomonadati</taxon>
        <taxon>Pseudomonadota</taxon>
        <taxon>Alphaproteobacteria</taxon>
        <taxon>Sphingomonadales</taxon>
        <taxon>Sphingomonadaceae</taxon>
        <taxon>Sphingomonas</taxon>
    </lineage>
</organism>
<protein>
    <submittedName>
        <fullName evidence="2">Uncharacterized protein</fullName>
    </submittedName>
</protein>
<sequence>MDHNSITPEQFANLTAAVTDNRATGKTLQDKTGAFIQATTIAVNGGACIALLSAIDKVGFSYLPYVIFLAGIILSLLRSSIAHIIATRHIAITTAIEIAILNKKTIDVEQLQNVKKLANGYEALTLWSRRSEWLRFMPIITFVVGCVATGVSIDRDKVAAGGPANVARCAALQEDMLRARPRRLDSRELFQALGCRPQGEGSVYAVGERAIRKLTKAAQAPNI</sequence>
<reference evidence="2 3" key="1">
    <citation type="submission" date="2019-09" db="EMBL/GenBank/DDBJ databases">
        <authorList>
            <person name="Dittami M. S."/>
        </authorList>
    </citation>
    <scope>NUCLEOTIDE SEQUENCE [LARGE SCALE GENOMIC DNA]</scope>
    <source>
        <strain evidence="2">SPHINGO391</strain>
    </source>
</reference>
<proteinExistence type="predicted"/>
<dbReference type="EMBL" id="CABVLI010000033">
    <property type="protein sequence ID" value="VVT07349.1"/>
    <property type="molecule type" value="Genomic_DNA"/>
</dbReference>
<accession>A0A5E7YKT3</accession>
<evidence type="ECO:0000313" key="2">
    <source>
        <dbReference type="EMBL" id="VVT07349.1"/>
    </source>
</evidence>
<dbReference type="RefSeq" id="WP_151990337.1">
    <property type="nucleotide sequence ID" value="NZ_LR701528.1"/>
</dbReference>
<evidence type="ECO:0000256" key="1">
    <source>
        <dbReference type="SAM" id="Phobius"/>
    </source>
</evidence>
<keyword evidence="1" id="KW-1133">Transmembrane helix</keyword>
<feature type="transmembrane region" description="Helical" evidence="1">
    <location>
        <begin position="62"/>
        <end position="86"/>
    </location>
</feature>
<gene>
    <name evidence="2" type="ORF">SPHINGO391_390040</name>
</gene>
<name>A0A5E7YKT3_9SPHN</name>
<evidence type="ECO:0000313" key="3">
    <source>
        <dbReference type="Proteomes" id="UP000326857"/>
    </source>
</evidence>
<keyword evidence="1" id="KW-0812">Transmembrane</keyword>
<keyword evidence="1" id="KW-0472">Membrane</keyword>
<dbReference type="AlphaFoldDB" id="A0A5E7YKT3"/>
<feature type="transmembrane region" description="Helical" evidence="1">
    <location>
        <begin position="34"/>
        <end position="55"/>
    </location>
</feature>
<dbReference type="Proteomes" id="UP000326857">
    <property type="component" value="Unassembled WGS sequence"/>
</dbReference>